<gene>
    <name evidence="8" type="ORF">PLBR_LOCUS2270</name>
</gene>
<dbReference type="GO" id="GO:0006281">
    <property type="term" value="P:DNA repair"/>
    <property type="evidence" value="ECO:0007669"/>
    <property type="project" value="UniProtKB-KW"/>
</dbReference>
<dbReference type="InterPro" id="IPR035309">
    <property type="entry name" value="PSME4"/>
</dbReference>
<keyword evidence="8" id="KW-0496">Mitochondrion</keyword>
<dbReference type="GO" id="GO:0070628">
    <property type="term" value="F:proteasome binding"/>
    <property type="evidence" value="ECO:0007669"/>
    <property type="project" value="InterPro"/>
</dbReference>
<dbReference type="Proteomes" id="UP000290189">
    <property type="component" value="Unassembled WGS sequence"/>
</dbReference>
<dbReference type="InterPro" id="IPR021843">
    <property type="entry name" value="PSME4_C"/>
</dbReference>
<feature type="region of interest" description="Disordered" evidence="5">
    <location>
        <begin position="1294"/>
        <end position="1317"/>
    </location>
</feature>
<dbReference type="EMBL" id="OVEO01000003">
    <property type="protein sequence ID" value="SPQ95055.1"/>
    <property type="molecule type" value="Genomic_DNA"/>
</dbReference>
<feature type="domain" description="Proteasome activator Blm10 middle HEAT repeats region" evidence="7">
    <location>
        <begin position="312"/>
        <end position="489"/>
    </location>
</feature>
<dbReference type="PANTHER" id="PTHR32170">
    <property type="entry name" value="PROTEASOME ACTIVATOR COMPLEX SUBUNIT 4"/>
    <property type="match status" value="1"/>
</dbReference>
<keyword evidence="2" id="KW-0677">Repeat</keyword>
<feature type="compositionally biased region" description="Polar residues" evidence="5">
    <location>
        <begin position="1308"/>
        <end position="1317"/>
    </location>
</feature>
<dbReference type="Pfam" id="PF11919">
    <property type="entry name" value="PSME4_C"/>
    <property type="match status" value="1"/>
</dbReference>
<feature type="domain" description="Proteasome activator Blm10 middle HEAT repeats region" evidence="7">
    <location>
        <begin position="500"/>
        <end position="743"/>
    </location>
</feature>
<evidence type="ECO:0000256" key="2">
    <source>
        <dbReference type="ARBA" id="ARBA00022737"/>
    </source>
</evidence>
<dbReference type="GO" id="GO:0005634">
    <property type="term" value="C:nucleus"/>
    <property type="evidence" value="ECO:0007669"/>
    <property type="project" value="TreeGrafter"/>
</dbReference>
<keyword evidence="3" id="KW-0227">DNA damage</keyword>
<evidence type="ECO:0000313" key="8">
    <source>
        <dbReference type="EMBL" id="SPQ95055.1"/>
    </source>
</evidence>
<evidence type="ECO:0000256" key="4">
    <source>
        <dbReference type="ARBA" id="ARBA00023204"/>
    </source>
</evidence>
<dbReference type="GO" id="GO:0016504">
    <property type="term" value="F:peptidase activator activity"/>
    <property type="evidence" value="ECO:0007669"/>
    <property type="project" value="InterPro"/>
</dbReference>
<dbReference type="GO" id="GO:0010499">
    <property type="term" value="P:proteasomal ubiquitin-independent protein catabolic process"/>
    <property type="evidence" value="ECO:0007669"/>
    <property type="project" value="TreeGrafter"/>
</dbReference>
<organism evidence="8 9">
    <name type="scientific">Plasmodiophora brassicae</name>
    <name type="common">Clubroot disease agent</name>
    <dbReference type="NCBI Taxonomy" id="37360"/>
    <lineage>
        <taxon>Eukaryota</taxon>
        <taxon>Sar</taxon>
        <taxon>Rhizaria</taxon>
        <taxon>Endomyxa</taxon>
        <taxon>Phytomyxea</taxon>
        <taxon>Plasmodiophorida</taxon>
        <taxon>Plasmodiophoridae</taxon>
        <taxon>Plasmodiophora</taxon>
    </lineage>
</organism>
<proteinExistence type="inferred from homology"/>
<keyword evidence="4" id="KW-0234">DNA repair</keyword>
<dbReference type="InterPro" id="IPR032430">
    <property type="entry name" value="Blm10_mid"/>
</dbReference>
<dbReference type="InterPro" id="IPR011989">
    <property type="entry name" value="ARM-like"/>
</dbReference>
<feature type="domain" description="Proteasome activator complex subunit 4 C-terminal" evidence="6">
    <location>
        <begin position="1505"/>
        <end position="1591"/>
    </location>
</feature>
<sequence>MVCATACADDHLGVALSGPYPDRAAAGWAAVVHQVTAEATWTTADHDGLAQALADVSRMLAARADMTDAQVAALTGHLVGLLRRPHLPIPLQTSVMARLVVLLRRYRSCNMIGHIDADLLYKLLADVHLSAGVRQLPAASPKLLRAHREHLQKLVAKAKRFFAPDTPSKLQDILWKHSSSPHNTSYYVEIAVLHLFMPVVESHLGWIPELMTRLSRTDPNSATTSFALSLLSRVAKALPATDLSAYIQLLFQLYLHQLPLTIAGVANPNKSQASQNVYPSELHWLLPSHGSSRYLAKLAVYCIGQGQTISNLRQLFHTTATFFHPSNGGPWTDTLADLLFFTAQYFVRRYWTLQRSASPVPEETVSSFLDIVLPVAMSAIYSRSPKMSYCAQAALRHLSYVAPQRIFPPILDEMSSNLTNPSHAARTLSSLSLMASVSHPLFHRTINPSGATVLLDLLWGVLEHIDAVNFLKSAATMSFIGTIFYNVALLSGASCMTDDDEDARHASLAFPEWALAFLEKICEALRHADTLEKGQKQDQGVARMVFRMMRPFFCNLSADTHRSCCEFLLAFLTSHSQIPARKYFGVILRVASLGHSKQLLDIVATPIIHRLAGDGSNAAESLSIFSDGEAEWQLYLLSNAVRFAGGDALLAQIKPIGALVDAATLHESKTMRKVGRKLLRNTLRALTETYPTEFRPFGPKRWRDPAWAHWQSWGTFVNDVEDDLSVEWHCPSKAEVEAASCLASVVLERSRPLLSASSHPNLEDTLGQLMNVRAVLEGTSAVAGDFEGTASSAFHFGDIIRISGVSLRTWLTRSIIFVSRTLTTGDNSEAFKPEIWTVFLSVCDGLFNVVEASSESVESLTTTNKSAISSQREYASGHKCSSRALLVEQALCRYLQLARLARSRLSLTADVVELVDHSSDKAVLGASEAMRQSRLAKGIASSWDSWRLLAIALSDSGHHKDDLVQAELIALFTVTVDQMHTLPVDVSPLIGDLLCIVKTPGLHWRCELTAARFLHSLIRLPNPDLRIIEFFTKAVQSDFVPLRRIALSALTLMADGKPNFGLPMEHPAPSDLELASATRTTFYDRNDSGWEPESTCIAYSSASPDVVKPCLDLSSFSLDVLVKSLEEDHHKLSSAKGETGAGHVIARTVPDFTQSRLCWPRTALGSVHDLLSIEHIMLVSGLGPSAAPRLVSIARSLLDRDQQAHNFRDGHVTAAEIFAGCAQYHPEGVSDLLLAGIDHCTPDLVKDWSSAIRFAVTDVDPLRVMWLVDLVVDQALGSRISAIHLASAPYQKPSLPTDMGESGPVRQSIHSGSSRPTNMSDILDRQLSTAKHDNSEINSLETMLTWATFTVANCEACYAADIIIKQVPAIISSCHHPNPETAALAKHCLAGVSWLQYSVESFDAMVQACTVLCSHTSWHVRSTALSIMRTLAVRHTFFLDASRVTSLSTLFEKALADERIECREIASQNVTGLMSCSAEFISIDKISRRFMKSAKTSAKDSGSLLQRHAGVLGLAALIRSEPYGVPEWLPGVLAFCAPYIHDPAPIGPLMRKVFGDFMRTHQDTWHVDQEKFNEDELTAVKEAVIAPSYFA</sequence>
<name>A0A3P3Y4F1_PLABS</name>
<evidence type="ECO:0000256" key="1">
    <source>
        <dbReference type="ARBA" id="ARBA00005739"/>
    </source>
</evidence>
<dbReference type="SUPFAM" id="SSF48371">
    <property type="entry name" value="ARM repeat"/>
    <property type="match status" value="2"/>
</dbReference>
<geneLocation type="mitochondrion" evidence="8"/>
<evidence type="ECO:0008006" key="10">
    <source>
        <dbReference type="Google" id="ProtNLM"/>
    </source>
</evidence>
<dbReference type="Pfam" id="PF16507">
    <property type="entry name" value="HEAT_PSME4_mid"/>
    <property type="match status" value="2"/>
</dbReference>
<dbReference type="PANTHER" id="PTHR32170:SF3">
    <property type="entry name" value="PROTEASOME ACTIVATOR COMPLEX SUBUNIT 4"/>
    <property type="match status" value="1"/>
</dbReference>
<protein>
    <recommendedName>
        <fullName evidence="10">Proteasome activator complex subunit 4 C-terminal domain-containing protein</fullName>
    </recommendedName>
</protein>
<comment type="similarity">
    <text evidence="1">Belongs to the BLM10 family.</text>
</comment>
<accession>A0A3P3Y4F1</accession>
<evidence type="ECO:0000256" key="3">
    <source>
        <dbReference type="ARBA" id="ARBA00022763"/>
    </source>
</evidence>
<reference evidence="8 9" key="1">
    <citation type="submission" date="2018-03" db="EMBL/GenBank/DDBJ databases">
        <authorList>
            <person name="Fogelqvist J."/>
        </authorList>
    </citation>
    <scope>NUCLEOTIDE SEQUENCE [LARGE SCALE GENOMIC DNA]</scope>
</reference>
<evidence type="ECO:0000259" key="7">
    <source>
        <dbReference type="Pfam" id="PF16507"/>
    </source>
</evidence>
<evidence type="ECO:0000259" key="6">
    <source>
        <dbReference type="Pfam" id="PF11919"/>
    </source>
</evidence>
<dbReference type="GO" id="GO:0005829">
    <property type="term" value="C:cytosol"/>
    <property type="evidence" value="ECO:0007669"/>
    <property type="project" value="TreeGrafter"/>
</dbReference>
<evidence type="ECO:0000313" key="9">
    <source>
        <dbReference type="Proteomes" id="UP000290189"/>
    </source>
</evidence>
<dbReference type="InterPro" id="IPR016024">
    <property type="entry name" value="ARM-type_fold"/>
</dbReference>
<dbReference type="Gene3D" id="1.25.10.10">
    <property type="entry name" value="Leucine-rich Repeat Variant"/>
    <property type="match status" value="1"/>
</dbReference>
<evidence type="ECO:0000256" key="5">
    <source>
        <dbReference type="SAM" id="MobiDB-lite"/>
    </source>
</evidence>